<dbReference type="EMBL" id="MU273469">
    <property type="protein sequence ID" value="KAI0036697.1"/>
    <property type="molecule type" value="Genomic_DNA"/>
</dbReference>
<dbReference type="Proteomes" id="UP000814128">
    <property type="component" value="Unassembled WGS sequence"/>
</dbReference>
<name>A0ACB8QYP8_9AGAM</name>
<reference evidence="1" key="2">
    <citation type="journal article" date="2022" name="New Phytol.">
        <title>Evolutionary transition to the ectomycorrhizal habit in the genomes of a hyperdiverse lineage of mushroom-forming fungi.</title>
        <authorList>
            <person name="Looney B."/>
            <person name="Miyauchi S."/>
            <person name="Morin E."/>
            <person name="Drula E."/>
            <person name="Courty P.E."/>
            <person name="Kohler A."/>
            <person name="Kuo A."/>
            <person name="LaButti K."/>
            <person name="Pangilinan J."/>
            <person name="Lipzen A."/>
            <person name="Riley R."/>
            <person name="Andreopoulos W."/>
            <person name="He G."/>
            <person name="Johnson J."/>
            <person name="Nolan M."/>
            <person name="Tritt A."/>
            <person name="Barry K.W."/>
            <person name="Grigoriev I.V."/>
            <person name="Nagy L.G."/>
            <person name="Hibbett D."/>
            <person name="Henrissat B."/>
            <person name="Matheny P.B."/>
            <person name="Labbe J."/>
            <person name="Martin F.M."/>
        </authorList>
    </citation>
    <scope>NUCLEOTIDE SEQUENCE</scope>
    <source>
        <strain evidence="1">EC-137</strain>
    </source>
</reference>
<organism evidence="1 2">
    <name type="scientific">Vararia minispora EC-137</name>
    <dbReference type="NCBI Taxonomy" id="1314806"/>
    <lineage>
        <taxon>Eukaryota</taxon>
        <taxon>Fungi</taxon>
        <taxon>Dikarya</taxon>
        <taxon>Basidiomycota</taxon>
        <taxon>Agaricomycotina</taxon>
        <taxon>Agaricomycetes</taxon>
        <taxon>Russulales</taxon>
        <taxon>Lachnocladiaceae</taxon>
        <taxon>Vararia</taxon>
    </lineage>
</organism>
<sequence length="157" mass="16892">MSFANRPPHFILVSHSTQPEGDAAGPSRTLSHPSIQYHYADDPPLALLPRSSDEQVLILDYDPTGRVPPHAQSLSGPATVTGITVTDAPGTPSDESSPWNNKMFVVNTTSFERWPASGAQPGSPQTVLARFREQNAVIRQVLDYEEPKESANGTGGT</sequence>
<keyword evidence="2" id="KW-1185">Reference proteome</keyword>
<accession>A0ACB8QYP8</accession>
<proteinExistence type="predicted"/>
<protein>
    <submittedName>
        <fullName evidence="1">Uncharacterized protein</fullName>
    </submittedName>
</protein>
<evidence type="ECO:0000313" key="2">
    <source>
        <dbReference type="Proteomes" id="UP000814128"/>
    </source>
</evidence>
<gene>
    <name evidence="1" type="ORF">K488DRAFT_40704</name>
</gene>
<comment type="caution">
    <text evidence="1">The sequence shown here is derived from an EMBL/GenBank/DDBJ whole genome shotgun (WGS) entry which is preliminary data.</text>
</comment>
<evidence type="ECO:0000313" key="1">
    <source>
        <dbReference type="EMBL" id="KAI0036697.1"/>
    </source>
</evidence>
<reference evidence="1" key="1">
    <citation type="submission" date="2021-02" db="EMBL/GenBank/DDBJ databases">
        <authorList>
            <consortium name="DOE Joint Genome Institute"/>
            <person name="Ahrendt S."/>
            <person name="Looney B.P."/>
            <person name="Miyauchi S."/>
            <person name="Morin E."/>
            <person name="Drula E."/>
            <person name="Courty P.E."/>
            <person name="Chicoki N."/>
            <person name="Fauchery L."/>
            <person name="Kohler A."/>
            <person name="Kuo A."/>
            <person name="Labutti K."/>
            <person name="Pangilinan J."/>
            <person name="Lipzen A."/>
            <person name="Riley R."/>
            <person name="Andreopoulos W."/>
            <person name="He G."/>
            <person name="Johnson J."/>
            <person name="Barry K.W."/>
            <person name="Grigoriev I.V."/>
            <person name="Nagy L."/>
            <person name="Hibbett D."/>
            <person name="Henrissat B."/>
            <person name="Matheny P.B."/>
            <person name="Labbe J."/>
            <person name="Martin F."/>
        </authorList>
    </citation>
    <scope>NUCLEOTIDE SEQUENCE</scope>
    <source>
        <strain evidence="1">EC-137</strain>
    </source>
</reference>